<evidence type="ECO:0000256" key="5">
    <source>
        <dbReference type="ARBA" id="ARBA00023136"/>
    </source>
</evidence>
<dbReference type="GO" id="GO:0022857">
    <property type="term" value="F:transmembrane transporter activity"/>
    <property type="evidence" value="ECO:0007669"/>
    <property type="project" value="InterPro"/>
</dbReference>
<keyword evidence="10" id="KW-1185">Reference proteome</keyword>
<evidence type="ECO:0000256" key="3">
    <source>
        <dbReference type="ARBA" id="ARBA00022692"/>
    </source>
</evidence>
<feature type="transmembrane region" description="Helical" evidence="7">
    <location>
        <begin position="141"/>
        <end position="160"/>
    </location>
</feature>
<evidence type="ECO:0000256" key="2">
    <source>
        <dbReference type="ARBA" id="ARBA00022448"/>
    </source>
</evidence>
<feature type="transmembrane region" description="Helical" evidence="7">
    <location>
        <begin position="7"/>
        <end position="28"/>
    </location>
</feature>
<keyword evidence="5 7" id="KW-0472">Membrane</keyword>
<evidence type="ECO:0000256" key="6">
    <source>
        <dbReference type="SAM" id="MobiDB-lite"/>
    </source>
</evidence>
<proteinExistence type="predicted"/>
<feature type="transmembrane region" description="Helical" evidence="7">
    <location>
        <begin position="390"/>
        <end position="411"/>
    </location>
</feature>
<sequence length="507" mass="55144">MDSSPRVLLRTDLILMPLLTIAFGLQYYDKAVLGSASIFGIREDLQLIGNRYGQSNAFFYYGYLAGAFPMAFLVQRWQRRLNIFLGLAIVLWGAIVMLTPLVADWRGLYAQRFFLGFVESSVSPGFVAVTRMWYTRREQPIRLGIWYSATGLFSIFSSLVNSRLGNAKTTLAPWKLIFLVPGSITVAFGFLVLLLLPPSPLRLPLLAIPCYNRLTLADRQGIDAKVRGNLTGTPSSAAAMAWNWSQAKEAALDPKIYLFFLMATAIYVTNGAVTVFGPILVKAIGFTSTRATLLLTPGGATTAVSIYVVTLLATSKRLGFAATVPFARTLLLIASCLPPIVGALMCWKGDWSNKGIPLAGYYLIPIFGAPFVLLLGMCTANIAGSTKQAIASASIFVGYNCGNIASSYILVPSEAKDHYPTTFKTVVGVMCATIGLALMLSAVMAWENRRRGGGWFADKDSVSSQPDLRPEEPSEKGEDGRPSQESAAASTLLDVTDCENKDFRYTL</sequence>
<dbReference type="Proteomes" id="UP000245768">
    <property type="component" value="Unassembled WGS sequence"/>
</dbReference>
<dbReference type="RefSeq" id="XP_025378646.1">
    <property type="nucleotide sequence ID" value="XM_025524791.1"/>
</dbReference>
<name>A0A316YS07_9BASI</name>
<dbReference type="Pfam" id="PF07690">
    <property type="entry name" value="MFS_1"/>
    <property type="match status" value="1"/>
</dbReference>
<feature type="transmembrane region" description="Helical" evidence="7">
    <location>
        <begin position="359"/>
        <end position="378"/>
    </location>
</feature>
<evidence type="ECO:0000313" key="10">
    <source>
        <dbReference type="Proteomes" id="UP000245768"/>
    </source>
</evidence>
<feature type="transmembrane region" description="Helical" evidence="7">
    <location>
        <begin position="57"/>
        <end position="74"/>
    </location>
</feature>
<dbReference type="InterPro" id="IPR020846">
    <property type="entry name" value="MFS_dom"/>
</dbReference>
<dbReference type="PANTHER" id="PTHR43791:SF55">
    <property type="entry name" value="TRANSPORTER, PUTATIVE (AFU_ORTHOLOGUE AFUA_6G01820)-RELATED"/>
    <property type="match status" value="1"/>
</dbReference>
<dbReference type="OrthoDB" id="6730379at2759"/>
<dbReference type="InterPro" id="IPR011701">
    <property type="entry name" value="MFS"/>
</dbReference>
<keyword evidence="4 7" id="KW-1133">Transmembrane helix</keyword>
<dbReference type="PANTHER" id="PTHR43791">
    <property type="entry name" value="PERMEASE-RELATED"/>
    <property type="match status" value="1"/>
</dbReference>
<feature type="domain" description="Major facilitator superfamily (MFS) profile" evidence="8">
    <location>
        <begin position="15"/>
        <end position="449"/>
    </location>
</feature>
<organism evidence="9 10">
    <name type="scientific">Acaromyces ingoldii</name>
    <dbReference type="NCBI Taxonomy" id="215250"/>
    <lineage>
        <taxon>Eukaryota</taxon>
        <taxon>Fungi</taxon>
        <taxon>Dikarya</taxon>
        <taxon>Basidiomycota</taxon>
        <taxon>Ustilaginomycotina</taxon>
        <taxon>Exobasidiomycetes</taxon>
        <taxon>Exobasidiales</taxon>
        <taxon>Cryptobasidiaceae</taxon>
        <taxon>Acaromyces</taxon>
    </lineage>
</organism>
<dbReference type="EMBL" id="KZ819635">
    <property type="protein sequence ID" value="PWN91448.1"/>
    <property type="molecule type" value="Genomic_DNA"/>
</dbReference>
<feature type="transmembrane region" description="Helical" evidence="7">
    <location>
        <begin position="81"/>
        <end position="103"/>
    </location>
</feature>
<feature type="transmembrane region" description="Helical" evidence="7">
    <location>
        <begin position="172"/>
        <end position="196"/>
    </location>
</feature>
<keyword evidence="3 7" id="KW-0812">Transmembrane</keyword>
<accession>A0A316YS07</accession>
<feature type="transmembrane region" description="Helical" evidence="7">
    <location>
        <begin position="293"/>
        <end position="314"/>
    </location>
</feature>
<protein>
    <submittedName>
        <fullName evidence="9">MFS general substrate transporter</fullName>
    </submittedName>
</protein>
<feature type="transmembrane region" description="Helical" evidence="7">
    <location>
        <begin position="256"/>
        <end position="281"/>
    </location>
</feature>
<dbReference type="PROSITE" id="PS50850">
    <property type="entry name" value="MFS"/>
    <property type="match status" value="1"/>
</dbReference>
<dbReference type="GO" id="GO:0016020">
    <property type="term" value="C:membrane"/>
    <property type="evidence" value="ECO:0007669"/>
    <property type="project" value="UniProtKB-SubCell"/>
</dbReference>
<keyword evidence="2" id="KW-0813">Transport</keyword>
<feature type="compositionally biased region" description="Basic and acidic residues" evidence="6">
    <location>
        <begin position="468"/>
        <end position="482"/>
    </location>
</feature>
<dbReference type="GeneID" id="37046707"/>
<dbReference type="Gene3D" id="1.20.1250.20">
    <property type="entry name" value="MFS general substrate transporter like domains"/>
    <property type="match status" value="1"/>
</dbReference>
<comment type="subcellular location">
    <subcellularLocation>
        <location evidence="1">Membrane</location>
        <topology evidence="1">Multi-pass membrane protein</topology>
    </subcellularLocation>
</comment>
<feature type="region of interest" description="Disordered" evidence="6">
    <location>
        <begin position="457"/>
        <end position="494"/>
    </location>
</feature>
<evidence type="ECO:0000256" key="1">
    <source>
        <dbReference type="ARBA" id="ARBA00004141"/>
    </source>
</evidence>
<evidence type="ECO:0000259" key="8">
    <source>
        <dbReference type="PROSITE" id="PS50850"/>
    </source>
</evidence>
<gene>
    <name evidence="9" type="ORF">FA10DRAFT_300059</name>
</gene>
<dbReference type="InParanoid" id="A0A316YS07"/>
<evidence type="ECO:0000313" key="9">
    <source>
        <dbReference type="EMBL" id="PWN91448.1"/>
    </source>
</evidence>
<evidence type="ECO:0000256" key="4">
    <source>
        <dbReference type="ARBA" id="ARBA00022989"/>
    </source>
</evidence>
<evidence type="ECO:0000256" key="7">
    <source>
        <dbReference type="SAM" id="Phobius"/>
    </source>
</evidence>
<feature type="transmembrane region" description="Helical" evidence="7">
    <location>
        <begin position="109"/>
        <end position="129"/>
    </location>
</feature>
<reference evidence="9 10" key="1">
    <citation type="journal article" date="2018" name="Mol. Biol. Evol.">
        <title>Broad Genomic Sampling Reveals a Smut Pathogenic Ancestry of the Fungal Clade Ustilaginomycotina.</title>
        <authorList>
            <person name="Kijpornyongpan T."/>
            <person name="Mondo S.J."/>
            <person name="Barry K."/>
            <person name="Sandor L."/>
            <person name="Lee J."/>
            <person name="Lipzen A."/>
            <person name="Pangilinan J."/>
            <person name="LaButti K."/>
            <person name="Hainaut M."/>
            <person name="Henrissat B."/>
            <person name="Grigoriev I.V."/>
            <person name="Spatafora J.W."/>
            <person name="Aime M.C."/>
        </authorList>
    </citation>
    <scope>NUCLEOTIDE SEQUENCE [LARGE SCALE GENOMIC DNA]</scope>
    <source>
        <strain evidence="9 10">MCA 4198</strain>
    </source>
</reference>
<dbReference type="SUPFAM" id="SSF103473">
    <property type="entry name" value="MFS general substrate transporter"/>
    <property type="match status" value="1"/>
</dbReference>
<dbReference type="STRING" id="215250.A0A316YS07"/>
<feature type="transmembrane region" description="Helical" evidence="7">
    <location>
        <begin position="326"/>
        <end position="347"/>
    </location>
</feature>
<feature type="transmembrane region" description="Helical" evidence="7">
    <location>
        <begin position="423"/>
        <end position="446"/>
    </location>
</feature>
<dbReference type="InterPro" id="IPR036259">
    <property type="entry name" value="MFS_trans_sf"/>
</dbReference>
<dbReference type="AlphaFoldDB" id="A0A316YS07"/>